<dbReference type="InterPro" id="IPR050208">
    <property type="entry name" value="MHC_class-I_related"/>
</dbReference>
<evidence type="ECO:0000256" key="3">
    <source>
        <dbReference type="SAM" id="Phobius"/>
    </source>
</evidence>
<dbReference type="SUPFAM" id="SSF54452">
    <property type="entry name" value="MHC antigen-recognition domain"/>
    <property type="match status" value="1"/>
</dbReference>
<organism evidence="5 6">
    <name type="scientific">Dicentrarchus labrax</name>
    <name type="common">European seabass</name>
    <name type="synonym">Morone labrax</name>
    <dbReference type="NCBI Taxonomy" id="13489"/>
    <lineage>
        <taxon>Eukaryota</taxon>
        <taxon>Metazoa</taxon>
        <taxon>Chordata</taxon>
        <taxon>Craniata</taxon>
        <taxon>Vertebrata</taxon>
        <taxon>Euteleostomi</taxon>
        <taxon>Actinopterygii</taxon>
        <taxon>Neopterygii</taxon>
        <taxon>Teleostei</taxon>
        <taxon>Neoteleostei</taxon>
        <taxon>Acanthomorphata</taxon>
        <taxon>Eupercaria</taxon>
        <taxon>Moronidae</taxon>
        <taxon>Dicentrarchus</taxon>
    </lineage>
</organism>
<sequence>SMSPSLMEHSLKFFFAGFSGVTNYPEFIGAVMVDGVEVVHYDSNIKRAEPKQDWMKRLMEDDPGHRDWYTDGCRVNQRFFSSTIDISVSLLGIHTFQRIYGCDWKDKTPEVIGCDEFKYDGEDFIRLDPKTLEWNNSTPQAFITKQEWDSDKATINNIKFNLTRHCPQLLNKYLDYGKSSLLRTGRITVHMSQCEKTPRSPVSCHATGFYPDRATLFWRKDGKELPIEGRVEVLPNNDGTFQMSVDQVPPVIPEDWGRYECVFKFGDEDDNVSKLDKAVIRTNWAVIRTNEGVAAAVFVVVAAFITGYFIWRKKCHAEKGQTRNVSIVFDNTFNLSSHRSIYTLLIPCWRNSSFHSFLFHTH</sequence>
<name>A0A8C4DPD4_DICLA</name>
<keyword evidence="3" id="KW-0472">Membrane</keyword>
<dbReference type="PANTHER" id="PTHR16675">
    <property type="entry name" value="MHC CLASS I-RELATED"/>
    <property type="match status" value="1"/>
</dbReference>
<evidence type="ECO:0000313" key="6">
    <source>
        <dbReference type="Proteomes" id="UP000694389"/>
    </source>
</evidence>
<dbReference type="AlphaFoldDB" id="A0A8C4DPD4"/>
<feature type="transmembrane region" description="Helical" evidence="3">
    <location>
        <begin position="292"/>
        <end position="311"/>
    </location>
</feature>
<keyword evidence="6" id="KW-1185">Reference proteome</keyword>
<keyword evidence="1" id="KW-0325">Glycoprotein</keyword>
<dbReference type="Pfam" id="PF00129">
    <property type="entry name" value="MHC_I"/>
    <property type="match status" value="1"/>
</dbReference>
<dbReference type="GO" id="GO:0006955">
    <property type="term" value="P:immune response"/>
    <property type="evidence" value="ECO:0007669"/>
    <property type="project" value="TreeGrafter"/>
</dbReference>
<accession>A0A8C4DPD4</accession>
<dbReference type="Pfam" id="PF07654">
    <property type="entry name" value="C1-set"/>
    <property type="match status" value="1"/>
</dbReference>
<dbReference type="PANTHER" id="PTHR16675:SF237">
    <property type="entry name" value="MHC CLASS I ANTIGEN TRANSCRIPT VARIANT 1-RELATED"/>
    <property type="match status" value="1"/>
</dbReference>
<dbReference type="Gene3D" id="2.60.40.10">
    <property type="entry name" value="Immunoglobulins"/>
    <property type="match status" value="1"/>
</dbReference>
<dbReference type="GO" id="GO:0009897">
    <property type="term" value="C:external side of plasma membrane"/>
    <property type="evidence" value="ECO:0007669"/>
    <property type="project" value="TreeGrafter"/>
</dbReference>
<dbReference type="InterPro" id="IPR003597">
    <property type="entry name" value="Ig_C1-set"/>
</dbReference>
<dbReference type="PRINTS" id="PR01638">
    <property type="entry name" value="MHCCLASSI"/>
</dbReference>
<dbReference type="InterPro" id="IPR001039">
    <property type="entry name" value="MHC_I_a_a1/a2"/>
</dbReference>
<keyword evidence="3" id="KW-0812">Transmembrane</keyword>
<evidence type="ECO:0000313" key="5">
    <source>
        <dbReference type="Ensembl" id="ENSDLAP00005007170.2"/>
    </source>
</evidence>
<dbReference type="Ensembl" id="ENSDLAT00005007782.2">
    <property type="protein sequence ID" value="ENSDLAP00005007170.2"/>
    <property type="gene ID" value="ENSDLAG00005003380.2"/>
</dbReference>
<dbReference type="InterPro" id="IPR036179">
    <property type="entry name" value="Ig-like_dom_sf"/>
</dbReference>
<feature type="domain" description="Ig-like" evidence="4">
    <location>
        <begin position="167"/>
        <end position="273"/>
    </location>
</feature>
<keyword evidence="3" id="KW-1133">Transmembrane helix</keyword>
<dbReference type="InterPro" id="IPR037055">
    <property type="entry name" value="MHC_I-like_Ag-recog_sf"/>
</dbReference>
<dbReference type="InterPro" id="IPR013783">
    <property type="entry name" value="Ig-like_fold"/>
</dbReference>
<dbReference type="GeneTree" id="ENSGT01120000271828"/>
<evidence type="ECO:0000259" key="4">
    <source>
        <dbReference type="PROSITE" id="PS50835"/>
    </source>
</evidence>
<reference evidence="5" key="1">
    <citation type="submission" date="2025-08" db="UniProtKB">
        <authorList>
            <consortium name="Ensembl"/>
        </authorList>
    </citation>
    <scope>IDENTIFICATION</scope>
</reference>
<dbReference type="PROSITE" id="PS50835">
    <property type="entry name" value="IG_LIKE"/>
    <property type="match status" value="1"/>
</dbReference>
<comment type="similarity">
    <text evidence="2">Belongs to the MHC class I family.</text>
</comment>
<reference evidence="5" key="2">
    <citation type="submission" date="2025-09" db="UniProtKB">
        <authorList>
            <consortium name="Ensembl"/>
        </authorList>
    </citation>
    <scope>IDENTIFICATION</scope>
</reference>
<dbReference type="InterPro" id="IPR011162">
    <property type="entry name" value="MHC_I/II-like_Ag-recog"/>
</dbReference>
<dbReference type="InterPro" id="IPR007110">
    <property type="entry name" value="Ig-like_dom"/>
</dbReference>
<evidence type="ECO:0000256" key="2">
    <source>
        <dbReference type="RuleBase" id="RU004439"/>
    </source>
</evidence>
<protein>
    <recommendedName>
        <fullName evidence="4">Ig-like domain-containing protein</fullName>
    </recommendedName>
</protein>
<dbReference type="Gene3D" id="3.30.500.10">
    <property type="entry name" value="MHC class I-like antigen recognition-like"/>
    <property type="match status" value="1"/>
</dbReference>
<proteinExistence type="inferred from homology"/>
<dbReference type="InterPro" id="IPR011161">
    <property type="entry name" value="MHC_I-like_Ag-recog"/>
</dbReference>
<dbReference type="GO" id="GO:0005615">
    <property type="term" value="C:extracellular space"/>
    <property type="evidence" value="ECO:0007669"/>
    <property type="project" value="TreeGrafter"/>
</dbReference>
<dbReference type="SUPFAM" id="SSF48726">
    <property type="entry name" value="Immunoglobulin"/>
    <property type="match status" value="1"/>
</dbReference>
<dbReference type="Proteomes" id="UP000694389">
    <property type="component" value="Unassembled WGS sequence"/>
</dbReference>
<evidence type="ECO:0000256" key="1">
    <source>
        <dbReference type="ARBA" id="ARBA00023180"/>
    </source>
</evidence>